<keyword evidence="2" id="KW-1185">Reference proteome</keyword>
<proteinExistence type="predicted"/>
<name>A0A5B9M6F6_9BACT</name>
<accession>A0A5B9M6F6</accession>
<dbReference type="AlphaFoldDB" id="A0A5B9M6F6"/>
<evidence type="ECO:0008006" key="3">
    <source>
        <dbReference type="Google" id="ProtNLM"/>
    </source>
</evidence>
<dbReference type="KEGG" id="smam:Mal15_07780"/>
<dbReference type="Proteomes" id="UP000321353">
    <property type="component" value="Chromosome"/>
</dbReference>
<dbReference type="RefSeq" id="WP_147866524.1">
    <property type="nucleotide sequence ID" value="NZ_CP036264.1"/>
</dbReference>
<sequence length="420" mass="45647">MTFPRFFTAKQTLPSHRIDDVASDVTRQLTAQAELGQIRPKQSVAIAVGSRGIDRIDEVTRTVVRLLIDRGAEPFIVPAMGSHGGATDAGQTATLAALGITPQSVGCPIQSSMDTVPIGTCAIGQDSIPLYFDRNAAAADHLIVINRIKPHTKLSGSIQSGICKMLMIGLGKHRGAITFHPAFKSFDYRLDRITANAIPTILAATPFLLGVALVEDAHDSIGRITVANADELLAIEPTLLNTATEWMPKLPFSTAELLIIDRIGKEISGTGLDTNVVGRKWHDKMAGDDEWPKVQQIYVRSLTAKTAGNASGIGIAEYTHRRVAEEIDPVKTRINCITAGHPTAAALPVWFDSDRDVLDAVCAQSPIPADRRRWLRIPDTLDLEQIQCSESYLEDARHGDHLEIVSDPQPLRFDDHGDLL</sequence>
<protein>
    <recommendedName>
        <fullName evidence="3">LarA-like N-terminal domain-containing protein</fullName>
    </recommendedName>
</protein>
<reference evidence="1 2" key="1">
    <citation type="submission" date="2019-02" db="EMBL/GenBank/DDBJ databases">
        <title>Planctomycetal bacteria perform biofilm scaping via a novel small molecule.</title>
        <authorList>
            <person name="Jeske O."/>
            <person name="Boedeker C."/>
            <person name="Wiegand S."/>
            <person name="Breitling P."/>
            <person name="Kallscheuer N."/>
            <person name="Jogler M."/>
            <person name="Rohde M."/>
            <person name="Petersen J."/>
            <person name="Medema M.H."/>
            <person name="Surup F."/>
            <person name="Jogler C."/>
        </authorList>
    </citation>
    <scope>NUCLEOTIDE SEQUENCE [LARGE SCALE GENOMIC DNA]</scope>
    <source>
        <strain evidence="1 2">Mal15</strain>
    </source>
</reference>
<evidence type="ECO:0000313" key="1">
    <source>
        <dbReference type="EMBL" id="QEF96748.1"/>
    </source>
</evidence>
<dbReference type="Gene3D" id="3.40.50.11440">
    <property type="match status" value="1"/>
</dbReference>
<evidence type="ECO:0000313" key="2">
    <source>
        <dbReference type="Proteomes" id="UP000321353"/>
    </source>
</evidence>
<organism evidence="1 2">
    <name type="scientific">Stieleria maiorica</name>
    <dbReference type="NCBI Taxonomy" id="2795974"/>
    <lineage>
        <taxon>Bacteria</taxon>
        <taxon>Pseudomonadati</taxon>
        <taxon>Planctomycetota</taxon>
        <taxon>Planctomycetia</taxon>
        <taxon>Pirellulales</taxon>
        <taxon>Pirellulaceae</taxon>
        <taxon>Stieleria</taxon>
    </lineage>
</organism>
<dbReference type="EMBL" id="CP036264">
    <property type="protein sequence ID" value="QEF96748.1"/>
    <property type="molecule type" value="Genomic_DNA"/>
</dbReference>
<gene>
    <name evidence="1" type="ORF">Mal15_07780</name>
</gene>